<sequence length="66" mass="7828">MPCHCEVGEPQYALSITYSLCLPVKGVCVVVVVPYSIDVMDRFLYFLYFFLSFFLSFSFFFFFIFF</sequence>
<dbReference type="Proteomes" id="UP001451303">
    <property type="component" value="Unassembled WGS sequence"/>
</dbReference>
<keyword evidence="3" id="KW-1185">Reference proteome</keyword>
<evidence type="ECO:0000313" key="2">
    <source>
        <dbReference type="EMBL" id="KAL0469993.1"/>
    </source>
</evidence>
<evidence type="ECO:0000313" key="3">
    <source>
        <dbReference type="Proteomes" id="UP001451303"/>
    </source>
</evidence>
<feature type="transmembrane region" description="Helical" evidence="1">
    <location>
        <begin position="12"/>
        <end position="37"/>
    </location>
</feature>
<keyword evidence="1" id="KW-0812">Transmembrane</keyword>
<name>A0ABR3DCJ5_NEUIN</name>
<protein>
    <submittedName>
        <fullName evidence="2">Uncharacterized protein</fullName>
    </submittedName>
</protein>
<dbReference type="EMBL" id="JAVLET010000005">
    <property type="protein sequence ID" value="KAL0469993.1"/>
    <property type="molecule type" value="Genomic_DNA"/>
</dbReference>
<proteinExistence type="predicted"/>
<organism evidence="2 3">
    <name type="scientific">Neurospora intermedia</name>
    <dbReference type="NCBI Taxonomy" id="5142"/>
    <lineage>
        <taxon>Eukaryota</taxon>
        <taxon>Fungi</taxon>
        <taxon>Dikarya</taxon>
        <taxon>Ascomycota</taxon>
        <taxon>Pezizomycotina</taxon>
        <taxon>Sordariomycetes</taxon>
        <taxon>Sordariomycetidae</taxon>
        <taxon>Sordariales</taxon>
        <taxon>Sordariaceae</taxon>
        <taxon>Neurospora</taxon>
    </lineage>
</organism>
<reference evidence="2 3" key="1">
    <citation type="submission" date="2023-09" db="EMBL/GenBank/DDBJ databases">
        <title>Multi-omics analysis of a traditional fermented food reveals byproduct-associated fungal strains for waste-to-food upcycling.</title>
        <authorList>
            <consortium name="Lawrence Berkeley National Laboratory"/>
            <person name="Rekdal V.M."/>
            <person name="Villalobos-Escobedo J.M."/>
            <person name="Rodriguez-Valeron N."/>
            <person name="Garcia M.O."/>
            <person name="Vasquez D.P."/>
            <person name="Damayanti I."/>
            <person name="Sorensen P.M."/>
            <person name="Baidoo E.E."/>
            <person name="De Carvalho A.C."/>
            <person name="Riley R."/>
            <person name="Lipzen A."/>
            <person name="He G."/>
            <person name="Yan M."/>
            <person name="Haridas S."/>
            <person name="Daum C."/>
            <person name="Yoshinaga Y."/>
            <person name="Ng V."/>
            <person name="Grigoriev I.V."/>
            <person name="Munk R."/>
            <person name="Nuraida L."/>
            <person name="Wijaya C.H."/>
            <person name="Morales P.-C."/>
            <person name="Keasling J.D."/>
        </authorList>
    </citation>
    <scope>NUCLEOTIDE SEQUENCE [LARGE SCALE GENOMIC DNA]</scope>
    <source>
        <strain evidence="2 3">FGSC 2613</strain>
    </source>
</reference>
<evidence type="ECO:0000256" key="1">
    <source>
        <dbReference type="SAM" id="Phobius"/>
    </source>
</evidence>
<accession>A0ABR3DCJ5</accession>
<gene>
    <name evidence="2" type="ORF">QR685DRAFT_528145</name>
</gene>
<keyword evidence="1" id="KW-0472">Membrane</keyword>
<feature type="transmembrane region" description="Helical" evidence="1">
    <location>
        <begin position="43"/>
        <end position="65"/>
    </location>
</feature>
<keyword evidence="1" id="KW-1133">Transmembrane helix</keyword>
<comment type="caution">
    <text evidence="2">The sequence shown here is derived from an EMBL/GenBank/DDBJ whole genome shotgun (WGS) entry which is preliminary data.</text>
</comment>